<proteinExistence type="predicted"/>
<sequence>MAISFALSEIVALSAESFFYGIYAVLFCLSLKVLLKKRKFIPASKAFIVLAFVFGVLISWHVITDAVRLVFAFKFSQVPAGGADLYYFNAAATLSIVKTSIYLVTTVLFDFFILYRCWIVWDHNYLIVLLPALAFLADIGTGIASIIQLSEVSLSSDSVFLAKQERVTKSFFSATLATNGLCTLLIAYRVWTRQRAMRDSRAAFNLTKESAIMAESGAIYSVNLIIVVSTYARQNNAFNVFLDMATPIIGVAFALIIIRINAHINDAATQISMKRMNDADESGRGSMIKDDHPPVADNHV</sequence>
<organism evidence="1 2">
    <name type="scientific">Artomyces pyxidatus</name>
    <dbReference type="NCBI Taxonomy" id="48021"/>
    <lineage>
        <taxon>Eukaryota</taxon>
        <taxon>Fungi</taxon>
        <taxon>Dikarya</taxon>
        <taxon>Basidiomycota</taxon>
        <taxon>Agaricomycotina</taxon>
        <taxon>Agaricomycetes</taxon>
        <taxon>Russulales</taxon>
        <taxon>Auriscalpiaceae</taxon>
        <taxon>Artomyces</taxon>
    </lineage>
</organism>
<evidence type="ECO:0000313" key="2">
    <source>
        <dbReference type="Proteomes" id="UP000814140"/>
    </source>
</evidence>
<evidence type="ECO:0000313" key="1">
    <source>
        <dbReference type="EMBL" id="KAI0056488.1"/>
    </source>
</evidence>
<comment type="caution">
    <text evidence="1">The sequence shown here is derived from an EMBL/GenBank/DDBJ whole genome shotgun (WGS) entry which is preliminary data.</text>
</comment>
<keyword evidence="2" id="KW-1185">Reference proteome</keyword>
<reference evidence="1" key="1">
    <citation type="submission" date="2021-03" db="EMBL/GenBank/DDBJ databases">
        <authorList>
            <consortium name="DOE Joint Genome Institute"/>
            <person name="Ahrendt S."/>
            <person name="Looney B.P."/>
            <person name="Miyauchi S."/>
            <person name="Morin E."/>
            <person name="Drula E."/>
            <person name="Courty P.E."/>
            <person name="Chicoki N."/>
            <person name="Fauchery L."/>
            <person name="Kohler A."/>
            <person name="Kuo A."/>
            <person name="Labutti K."/>
            <person name="Pangilinan J."/>
            <person name="Lipzen A."/>
            <person name="Riley R."/>
            <person name="Andreopoulos W."/>
            <person name="He G."/>
            <person name="Johnson J."/>
            <person name="Barry K.W."/>
            <person name="Grigoriev I.V."/>
            <person name="Nagy L."/>
            <person name="Hibbett D."/>
            <person name="Henrissat B."/>
            <person name="Matheny P.B."/>
            <person name="Labbe J."/>
            <person name="Martin F."/>
        </authorList>
    </citation>
    <scope>NUCLEOTIDE SEQUENCE</scope>
    <source>
        <strain evidence="1">HHB10654</strain>
    </source>
</reference>
<gene>
    <name evidence="1" type="ORF">BV25DRAFT_1920929</name>
</gene>
<reference evidence="1" key="2">
    <citation type="journal article" date="2022" name="New Phytol.">
        <title>Evolutionary transition to the ectomycorrhizal habit in the genomes of a hyperdiverse lineage of mushroom-forming fungi.</title>
        <authorList>
            <person name="Looney B."/>
            <person name="Miyauchi S."/>
            <person name="Morin E."/>
            <person name="Drula E."/>
            <person name="Courty P.E."/>
            <person name="Kohler A."/>
            <person name="Kuo A."/>
            <person name="LaButti K."/>
            <person name="Pangilinan J."/>
            <person name="Lipzen A."/>
            <person name="Riley R."/>
            <person name="Andreopoulos W."/>
            <person name="He G."/>
            <person name="Johnson J."/>
            <person name="Nolan M."/>
            <person name="Tritt A."/>
            <person name="Barry K.W."/>
            <person name="Grigoriev I.V."/>
            <person name="Nagy L.G."/>
            <person name="Hibbett D."/>
            <person name="Henrissat B."/>
            <person name="Matheny P.B."/>
            <person name="Labbe J."/>
            <person name="Martin F.M."/>
        </authorList>
    </citation>
    <scope>NUCLEOTIDE SEQUENCE</scope>
    <source>
        <strain evidence="1">HHB10654</strain>
    </source>
</reference>
<protein>
    <submittedName>
        <fullName evidence="1">Uncharacterized protein</fullName>
    </submittedName>
</protein>
<name>A0ACB8SJ69_9AGAM</name>
<dbReference type="Proteomes" id="UP000814140">
    <property type="component" value="Unassembled WGS sequence"/>
</dbReference>
<accession>A0ACB8SJ69</accession>
<dbReference type="EMBL" id="MU277263">
    <property type="protein sequence ID" value="KAI0056488.1"/>
    <property type="molecule type" value="Genomic_DNA"/>
</dbReference>